<dbReference type="Gene3D" id="3.40.50.150">
    <property type="entry name" value="Vaccinia Virus protein VP39"/>
    <property type="match status" value="1"/>
</dbReference>
<proteinExistence type="predicted"/>
<dbReference type="GO" id="GO:0032259">
    <property type="term" value="P:methylation"/>
    <property type="evidence" value="ECO:0007669"/>
    <property type="project" value="UniProtKB-KW"/>
</dbReference>
<evidence type="ECO:0000313" key="2">
    <source>
        <dbReference type="Proteomes" id="UP000198318"/>
    </source>
</evidence>
<dbReference type="GO" id="GO:0008168">
    <property type="term" value="F:methyltransferase activity"/>
    <property type="evidence" value="ECO:0007669"/>
    <property type="project" value="UniProtKB-KW"/>
</dbReference>
<organism evidence="1 2">
    <name type="scientific">Actinomadura meyerae</name>
    <dbReference type="NCBI Taxonomy" id="240840"/>
    <lineage>
        <taxon>Bacteria</taxon>
        <taxon>Bacillati</taxon>
        <taxon>Actinomycetota</taxon>
        <taxon>Actinomycetes</taxon>
        <taxon>Streptosporangiales</taxon>
        <taxon>Thermomonosporaceae</taxon>
        <taxon>Actinomadura</taxon>
    </lineage>
</organism>
<dbReference type="AlphaFoldDB" id="A0A239P571"/>
<dbReference type="SUPFAM" id="SSF53335">
    <property type="entry name" value="S-adenosyl-L-methionine-dependent methyltransferases"/>
    <property type="match status" value="1"/>
</dbReference>
<accession>A0A239P571</accession>
<dbReference type="InterPro" id="IPR029063">
    <property type="entry name" value="SAM-dependent_MTases_sf"/>
</dbReference>
<keyword evidence="1" id="KW-0808">Transferase</keyword>
<dbReference type="OrthoDB" id="3216820at2"/>
<sequence length="273" mass="29232">MASDGESPGQDKLSRVNTNIPHPARVYDAWLGGKDNFAADRAAAEAGLQAFPSTGKSVRANRAFLARTVEYLVAEAGIRQFLDIGTGLPSANNTHEVAQAVAPESRVVYVDNDPIVLVHAEALLTSSDAGATAYIDADLRDPATILREAARTLDFSEPVAVMLVAVLHFVADSADPYGITKTLMDAVPPGSHLVVSHTAKDIFPEEMAAFERAMNEKSAEQVTLRDREQITGFFDGLELIEPGVVEVPKWRPRSDLEASAPAALWGAVARKTA</sequence>
<name>A0A239P571_9ACTN</name>
<dbReference type="EMBL" id="FZOR01000064">
    <property type="protein sequence ID" value="SNT61469.1"/>
    <property type="molecule type" value="Genomic_DNA"/>
</dbReference>
<evidence type="ECO:0000313" key="1">
    <source>
        <dbReference type="EMBL" id="SNT61469.1"/>
    </source>
</evidence>
<dbReference type="InterPro" id="IPR006764">
    <property type="entry name" value="SAM_dep_MeTrfase_SAV2177_type"/>
</dbReference>
<dbReference type="Pfam" id="PF04672">
    <property type="entry name" value="Methyltransf_19"/>
    <property type="match status" value="1"/>
</dbReference>
<dbReference type="Proteomes" id="UP000198318">
    <property type="component" value="Unassembled WGS sequence"/>
</dbReference>
<protein>
    <submittedName>
        <fullName evidence="1">S-adenosyl methyltransferase</fullName>
    </submittedName>
</protein>
<reference evidence="1 2" key="1">
    <citation type="submission" date="2017-06" db="EMBL/GenBank/DDBJ databases">
        <authorList>
            <person name="Kim H.J."/>
            <person name="Triplett B.A."/>
        </authorList>
    </citation>
    <scope>NUCLEOTIDE SEQUENCE [LARGE SCALE GENOMIC DNA]</scope>
    <source>
        <strain evidence="1 2">DSM 44715</strain>
    </source>
</reference>
<keyword evidence="2" id="KW-1185">Reference proteome</keyword>
<dbReference type="PIRSF" id="PIRSF017393">
    <property type="entry name" value="MTase_SAV2177"/>
    <property type="match status" value="1"/>
</dbReference>
<gene>
    <name evidence="1" type="ORF">SAMN05443665_10645</name>
</gene>
<keyword evidence="1" id="KW-0489">Methyltransferase</keyword>
<dbReference type="RefSeq" id="WP_089330888.1">
    <property type="nucleotide sequence ID" value="NZ_FZOR01000064.1"/>
</dbReference>